<dbReference type="RefSeq" id="WP_043775449.1">
    <property type="nucleotide sequence ID" value="NZ_JAME01000081.1"/>
</dbReference>
<dbReference type="OrthoDB" id="7873485at2"/>
<evidence type="ECO:0000313" key="2">
    <source>
        <dbReference type="Proteomes" id="UP000023430"/>
    </source>
</evidence>
<reference evidence="1 2" key="1">
    <citation type="submission" date="2014-01" db="EMBL/GenBank/DDBJ databases">
        <title>Roseivivax isoporae LMG 25204 Genome Sequencing.</title>
        <authorList>
            <person name="Lai Q."/>
            <person name="Li G."/>
            <person name="Shao Z."/>
        </authorList>
    </citation>
    <scope>NUCLEOTIDE SEQUENCE [LARGE SCALE GENOMIC DNA]</scope>
    <source>
        <strain evidence="1 2">LMG 25204</strain>
    </source>
</reference>
<dbReference type="STRING" id="1449351.RISW2_22870"/>
<dbReference type="AlphaFoldDB" id="X7F3A1"/>
<dbReference type="Proteomes" id="UP000023430">
    <property type="component" value="Unassembled WGS sequence"/>
</dbReference>
<evidence type="ECO:0000313" key="1">
    <source>
        <dbReference type="EMBL" id="ETX26551.1"/>
    </source>
</evidence>
<comment type="caution">
    <text evidence="1">The sequence shown here is derived from an EMBL/GenBank/DDBJ whole genome shotgun (WGS) entry which is preliminary data.</text>
</comment>
<sequence length="84" mass="9551">MNPRNETIAFRLWAYCHPIGWDCTLREAADALDIPIAKARAVVRSKGWANRFRASQQDGQVWGGKGWRRSSFILTTDRALEAMS</sequence>
<dbReference type="EMBL" id="JAME01000081">
    <property type="protein sequence ID" value="ETX26551.1"/>
    <property type="molecule type" value="Genomic_DNA"/>
</dbReference>
<proteinExistence type="predicted"/>
<accession>X7F3A1</accession>
<name>X7F3A1_9RHOB</name>
<organism evidence="1 2">
    <name type="scientific">Roseivivax isoporae LMG 25204</name>
    <dbReference type="NCBI Taxonomy" id="1449351"/>
    <lineage>
        <taxon>Bacteria</taxon>
        <taxon>Pseudomonadati</taxon>
        <taxon>Pseudomonadota</taxon>
        <taxon>Alphaproteobacteria</taxon>
        <taxon>Rhodobacterales</taxon>
        <taxon>Roseobacteraceae</taxon>
        <taxon>Roseivivax</taxon>
    </lineage>
</organism>
<keyword evidence="2" id="KW-1185">Reference proteome</keyword>
<gene>
    <name evidence="1" type="ORF">RISW2_22870</name>
</gene>
<protein>
    <submittedName>
        <fullName evidence="1">Uncharacterized protein</fullName>
    </submittedName>
</protein>